<name>A0ACB9FXP8_9ASTR</name>
<reference evidence="1 2" key="2">
    <citation type="journal article" date="2022" name="Mol. Ecol. Resour.">
        <title>The genomes of chicory, endive, great burdock and yacon provide insights into Asteraceae paleo-polyploidization history and plant inulin production.</title>
        <authorList>
            <person name="Fan W."/>
            <person name="Wang S."/>
            <person name="Wang H."/>
            <person name="Wang A."/>
            <person name="Jiang F."/>
            <person name="Liu H."/>
            <person name="Zhao H."/>
            <person name="Xu D."/>
            <person name="Zhang Y."/>
        </authorList>
    </citation>
    <scope>NUCLEOTIDE SEQUENCE [LARGE SCALE GENOMIC DNA]</scope>
    <source>
        <strain evidence="2">cv. Yunnan</strain>
        <tissue evidence="1">Leaves</tissue>
    </source>
</reference>
<evidence type="ECO:0000313" key="1">
    <source>
        <dbReference type="EMBL" id="KAI3775571.1"/>
    </source>
</evidence>
<reference evidence="2" key="1">
    <citation type="journal article" date="2022" name="Mol. Ecol. Resour.">
        <title>The genomes of chicory, endive, great burdock and yacon provide insights into Asteraceae palaeo-polyploidization history and plant inulin production.</title>
        <authorList>
            <person name="Fan W."/>
            <person name="Wang S."/>
            <person name="Wang H."/>
            <person name="Wang A."/>
            <person name="Jiang F."/>
            <person name="Liu H."/>
            <person name="Zhao H."/>
            <person name="Xu D."/>
            <person name="Zhang Y."/>
        </authorList>
    </citation>
    <scope>NUCLEOTIDE SEQUENCE [LARGE SCALE GENOMIC DNA]</scope>
    <source>
        <strain evidence="2">cv. Yunnan</strain>
    </source>
</reference>
<protein>
    <submittedName>
        <fullName evidence="1">Uncharacterized protein</fullName>
    </submittedName>
</protein>
<dbReference type="EMBL" id="CM042033">
    <property type="protein sequence ID" value="KAI3775571.1"/>
    <property type="molecule type" value="Genomic_DNA"/>
</dbReference>
<evidence type="ECO:0000313" key="2">
    <source>
        <dbReference type="Proteomes" id="UP001056120"/>
    </source>
</evidence>
<gene>
    <name evidence="1" type="ORF">L1987_50150</name>
</gene>
<dbReference type="Proteomes" id="UP001056120">
    <property type="component" value="Linkage Group LG16"/>
</dbReference>
<sequence>MSSLVNFLCKDLTESCSTKPPPVPRGREPGEIFVLKSAKEAEMEKMLKSMEGMPGAPSMKMYSREELMSGRGFDDDDDEEPSIPSNLG</sequence>
<proteinExistence type="predicted"/>
<accession>A0ACB9FXP8</accession>
<comment type="caution">
    <text evidence="1">The sequence shown here is derived from an EMBL/GenBank/DDBJ whole genome shotgun (WGS) entry which is preliminary data.</text>
</comment>
<keyword evidence="2" id="KW-1185">Reference proteome</keyword>
<organism evidence="1 2">
    <name type="scientific">Smallanthus sonchifolius</name>
    <dbReference type="NCBI Taxonomy" id="185202"/>
    <lineage>
        <taxon>Eukaryota</taxon>
        <taxon>Viridiplantae</taxon>
        <taxon>Streptophyta</taxon>
        <taxon>Embryophyta</taxon>
        <taxon>Tracheophyta</taxon>
        <taxon>Spermatophyta</taxon>
        <taxon>Magnoliopsida</taxon>
        <taxon>eudicotyledons</taxon>
        <taxon>Gunneridae</taxon>
        <taxon>Pentapetalae</taxon>
        <taxon>asterids</taxon>
        <taxon>campanulids</taxon>
        <taxon>Asterales</taxon>
        <taxon>Asteraceae</taxon>
        <taxon>Asteroideae</taxon>
        <taxon>Heliantheae alliance</taxon>
        <taxon>Millerieae</taxon>
        <taxon>Smallanthus</taxon>
    </lineage>
</organism>